<dbReference type="Proteomes" id="UP001165960">
    <property type="component" value="Unassembled WGS sequence"/>
</dbReference>
<dbReference type="EMBL" id="QTSX02006504">
    <property type="protein sequence ID" value="KAJ9053609.1"/>
    <property type="molecule type" value="Genomic_DNA"/>
</dbReference>
<keyword evidence="2" id="KW-1185">Reference proteome</keyword>
<evidence type="ECO:0000313" key="1">
    <source>
        <dbReference type="EMBL" id="KAJ9053609.1"/>
    </source>
</evidence>
<gene>
    <name evidence="1" type="ORF">DSO57_1022626</name>
</gene>
<sequence>MAWYNTSFSAGIPLGPPMPWLSLGLYPLLPSVQKEVGTLLLRPTCPRRSRTATSGHYHPGKSPSGVETVLSHSTIDNPTNVPTVPPDCLPQAPEGQVVPPYSANHLLDKAELFVPDISYSGNALHHVIVEDVHIVQTRSQARAKGKAQPVVSKPYARQLLDKAPQKRSHSFH</sequence>
<organism evidence="1 2">
    <name type="scientific">Entomophthora muscae</name>
    <dbReference type="NCBI Taxonomy" id="34485"/>
    <lineage>
        <taxon>Eukaryota</taxon>
        <taxon>Fungi</taxon>
        <taxon>Fungi incertae sedis</taxon>
        <taxon>Zoopagomycota</taxon>
        <taxon>Entomophthoromycotina</taxon>
        <taxon>Entomophthoromycetes</taxon>
        <taxon>Entomophthorales</taxon>
        <taxon>Entomophthoraceae</taxon>
        <taxon>Entomophthora</taxon>
    </lineage>
</organism>
<protein>
    <submittedName>
        <fullName evidence="1">Uncharacterized protein</fullName>
    </submittedName>
</protein>
<accession>A0ACC2RU84</accession>
<proteinExistence type="predicted"/>
<evidence type="ECO:0000313" key="2">
    <source>
        <dbReference type="Proteomes" id="UP001165960"/>
    </source>
</evidence>
<reference evidence="1" key="1">
    <citation type="submission" date="2022-04" db="EMBL/GenBank/DDBJ databases">
        <title>Genome of the entomopathogenic fungus Entomophthora muscae.</title>
        <authorList>
            <person name="Elya C."/>
            <person name="Lovett B.R."/>
            <person name="Lee E."/>
            <person name="Macias A.M."/>
            <person name="Hajek A.E."/>
            <person name="De Bivort B.L."/>
            <person name="Kasson M.T."/>
            <person name="De Fine Licht H.H."/>
            <person name="Stajich J.E."/>
        </authorList>
    </citation>
    <scope>NUCLEOTIDE SEQUENCE</scope>
    <source>
        <strain evidence="1">Berkeley</strain>
    </source>
</reference>
<comment type="caution">
    <text evidence="1">The sequence shown here is derived from an EMBL/GenBank/DDBJ whole genome shotgun (WGS) entry which is preliminary data.</text>
</comment>
<name>A0ACC2RU84_9FUNG</name>